<keyword evidence="3" id="KW-0812">Transmembrane</keyword>
<feature type="region of interest" description="Disordered" evidence="2">
    <location>
        <begin position="111"/>
        <end position="194"/>
    </location>
</feature>
<dbReference type="EMBL" id="CP001804">
    <property type="protein sequence ID" value="ACY13588.1"/>
    <property type="molecule type" value="Genomic_DNA"/>
</dbReference>
<organism evidence="5 6">
    <name type="scientific">Haliangium ochraceum (strain DSM 14365 / JCM 11303 / SMP-2)</name>
    <dbReference type="NCBI Taxonomy" id="502025"/>
    <lineage>
        <taxon>Bacteria</taxon>
        <taxon>Pseudomonadati</taxon>
        <taxon>Myxococcota</taxon>
        <taxon>Polyangia</taxon>
        <taxon>Haliangiales</taxon>
        <taxon>Kofleriaceae</taxon>
        <taxon>Haliangium</taxon>
    </lineage>
</organism>
<dbReference type="PROSITE" id="PS50005">
    <property type="entry name" value="TPR"/>
    <property type="match status" value="1"/>
</dbReference>
<keyword evidence="3" id="KW-1133">Transmembrane helix</keyword>
<evidence type="ECO:0000256" key="3">
    <source>
        <dbReference type="SAM" id="Phobius"/>
    </source>
</evidence>
<evidence type="ECO:0000313" key="6">
    <source>
        <dbReference type="Proteomes" id="UP000001880"/>
    </source>
</evidence>
<gene>
    <name evidence="5" type="ordered locus">Hoch_0987</name>
</gene>
<dbReference type="InterPro" id="IPR011990">
    <property type="entry name" value="TPR-like_helical_dom_sf"/>
</dbReference>
<dbReference type="HOGENOM" id="CLU_911439_0_0_7"/>
<evidence type="ECO:0000313" key="5">
    <source>
        <dbReference type="EMBL" id="ACY13588.1"/>
    </source>
</evidence>
<sequence>MRLRAAFLVLCFLALNSSPILAQAQDKELARKHFVLAQAHEQNGDYAQAAVEYLEAYEYFASPEFFYNAGRAYELGGEAAKAVEHYERYMALDPNGRAVSAAQAAIAKLKPQIQAQEPPPSERAAGTIQKPSPEAEQKAGGEPGENTPDVEAGVESATASGNETGSEAGGGLPTRSESGLEVTPAGRESSEGSRPLRITGLAVAGAGLLATAVGVKFALDASRLSNELESVDDKWTRDDLAKFDEGERARTLSLTFTGIGVAALVAGGSLYLWGRSAATAEERAQTAMQPLISADTIGFAVSRRF</sequence>
<evidence type="ECO:0000256" key="1">
    <source>
        <dbReference type="PROSITE-ProRule" id="PRU00339"/>
    </source>
</evidence>
<keyword evidence="4" id="KW-0732">Signal</keyword>
<dbReference type="Proteomes" id="UP000001880">
    <property type="component" value="Chromosome"/>
</dbReference>
<feature type="chain" id="PRO_5003010500" evidence="4">
    <location>
        <begin position="23"/>
        <end position="305"/>
    </location>
</feature>
<feature type="transmembrane region" description="Helical" evidence="3">
    <location>
        <begin position="252"/>
        <end position="273"/>
    </location>
</feature>
<dbReference type="InterPro" id="IPR019734">
    <property type="entry name" value="TPR_rpt"/>
</dbReference>
<dbReference type="STRING" id="502025.Hoch_0987"/>
<evidence type="ECO:0000256" key="4">
    <source>
        <dbReference type="SAM" id="SignalP"/>
    </source>
</evidence>
<feature type="repeat" description="TPR" evidence="1">
    <location>
        <begin position="63"/>
        <end position="96"/>
    </location>
</feature>
<evidence type="ECO:0000256" key="2">
    <source>
        <dbReference type="SAM" id="MobiDB-lite"/>
    </source>
</evidence>
<keyword evidence="6" id="KW-1185">Reference proteome</keyword>
<dbReference type="RefSeq" id="WP_012826207.1">
    <property type="nucleotide sequence ID" value="NC_013440.1"/>
</dbReference>
<dbReference type="KEGG" id="hoh:Hoch_0987"/>
<keyword evidence="1" id="KW-0802">TPR repeat</keyword>
<protein>
    <submittedName>
        <fullName evidence="5">Tetratricopeptide TPR_2 repeat protein</fullName>
    </submittedName>
</protein>
<feature type="signal peptide" evidence="4">
    <location>
        <begin position="1"/>
        <end position="22"/>
    </location>
</feature>
<reference evidence="5 6" key="1">
    <citation type="journal article" date="2010" name="Stand. Genomic Sci.">
        <title>Complete genome sequence of Haliangium ochraceum type strain (SMP-2).</title>
        <authorList>
            <consortium name="US DOE Joint Genome Institute (JGI-PGF)"/>
            <person name="Ivanova N."/>
            <person name="Daum C."/>
            <person name="Lang E."/>
            <person name="Abt B."/>
            <person name="Kopitz M."/>
            <person name="Saunders E."/>
            <person name="Lapidus A."/>
            <person name="Lucas S."/>
            <person name="Glavina Del Rio T."/>
            <person name="Nolan M."/>
            <person name="Tice H."/>
            <person name="Copeland A."/>
            <person name="Cheng J.F."/>
            <person name="Chen F."/>
            <person name="Bruce D."/>
            <person name="Goodwin L."/>
            <person name="Pitluck S."/>
            <person name="Mavromatis K."/>
            <person name="Pati A."/>
            <person name="Mikhailova N."/>
            <person name="Chen A."/>
            <person name="Palaniappan K."/>
            <person name="Land M."/>
            <person name="Hauser L."/>
            <person name="Chang Y.J."/>
            <person name="Jeffries C.D."/>
            <person name="Detter J.C."/>
            <person name="Brettin T."/>
            <person name="Rohde M."/>
            <person name="Goker M."/>
            <person name="Bristow J."/>
            <person name="Markowitz V."/>
            <person name="Eisen J.A."/>
            <person name="Hugenholtz P."/>
            <person name="Kyrpides N.C."/>
            <person name="Klenk H.P."/>
        </authorList>
    </citation>
    <scope>NUCLEOTIDE SEQUENCE [LARGE SCALE GENOMIC DNA]</scope>
    <source>
        <strain evidence="6">DSM 14365 / CIP 107738 / JCM 11303 / AJ 13395 / SMP-2</strain>
    </source>
</reference>
<accession>D0LQM8</accession>
<dbReference type="AlphaFoldDB" id="D0LQM8"/>
<dbReference type="Gene3D" id="1.25.40.10">
    <property type="entry name" value="Tetratricopeptide repeat domain"/>
    <property type="match status" value="1"/>
</dbReference>
<keyword evidence="3" id="KW-0472">Membrane</keyword>
<name>D0LQM8_HALO1</name>
<dbReference type="SUPFAM" id="SSF48452">
    <property type="entry name" value="TPR-like"/>
    <property type="match status" value="1"/>
</dbReference>
<proteinExistence type="predicted"/>